<dbReference type="EMBL" id="WOCE01000012">
    <property type="protein sequence ID" value="KAE9603078.1"/>
    <property type="molecule type" value="Genomic_DNA"/>
</dbReference>
<comment type="caution">
    <text evidence="4">The sequence shown here is derived from an EMBL/GenBank/DDBJ whole genome shotgun (WGS) entry which is preliminary data.</text>
</comment>
<dbReference type="InterPro" id="IPR003614">
    <property type="entry name" value="Knottins"/>
</dbReference>
<keyword evidence="2" id="KW-0295">Fungicide</keyword>
<protein>
    <submittedName>
        <fullName evidence="4">Putative oxidoreductase</fullName>
    </submittedName>
</protein>
<dbReference type="Pfam" id="PF00304">
    <property type="entry name" value="Gamma-thionin"/>
    <property type="match status" value="1"/>
</dbReference>
<dbReference type="SUPFAM" id="SSF57095">
    <property type="entry name" value="Scorpion toxin-like"/>
    <property type="match status" value="1"/>
</dbReference>
<keyword evidence="5" id="KW-1185">Reference proteome</keyword>
<dbReference type="AlphaFoldDB" id="A0A6A4PNM3"/>
<dbReference type="InterPro" id="IPR036574">
    <property type="entry name" value="Scorpion_toxin-like_sf"/>
</dbReference>
<keyword evidence="1" id="KW-0929">Antimicrobial</keyword>
<feature type="domain" description="Knottins-like" evidence="3">
    <location>
        <begin position="5"/>
        <end position="49"/>
    </location>
</feature>
<evidence type="ECO:0000256" key="1">
    <source>
        <dbReference type="ARBA" id="ARBA00022529"/>
    </source>
</evidence>
<evidence type="ECO:0000313" key="4">
    <source>
        <dbReference type="EMBL" id="KAE9603078.1"/>
    </source>
</evidence>
<reference evidence="5" key="1">
    <citation type="journal article" date="2020" name="Nat. Commun.">
        <title>Genome sequence of the cluster root forming white lupin.</title>
        <authorList>
            <person name="Hufnagel B."/>
            <person name="Marques A."/>
            <person name="Soriano A."/>
            <person name="Marques L."/>
            <person name="Divol F."/>
            <person name="Doumas P."/>
            <person name="Sallet E."/>
            <person name="Mancinotti D."/>
            <person name="Carrere S."/>
            <person name="Marande W."/>
            <person name="Arribat S."/>
            <person name="Keller J."/>
            <person name="Huneau C."/>
            <person name="Blein T."/>
            <person name="Aime D."/>
            <person name="Laguerre M."/>
            <person name="Taylor J."/>
            <person name="Schubert V."/>
            <person name="Nelson M."/>
            <person name="Geu-Flores F."/>
            <person name="Crespi M."/>
            <person name="Gallardo-Guerrero K."/>
            <person name="Delaux P.-M."/>
            <person name="Salse J."/>
            <person name="Berges H."/>
            <person name="Guyot R."/>
            <person name="Gouzy J."/>
            <person name="Peret B."/>
        </authorList>
    </citation>
    <scope>NUCLEOTIDE SEQUENCE [LARGE SCALE GENOMIC DNA]</scope>
    <source>
        <strain evidence="5">cv. Amiga</strain>
    </source>
</reference>
<evidence type="ECO:0000256" key="2">
    <source>
        <dbReference type="ARBA" id="ARBA00022577"/>
    </source>
</evidence>
<dbReference type="OrthoDB" id="683455at2759"/>
<proteinExistence type="predicted"/>
<name>A0A6A4PNM3_LUPAL</name>
<dbReference type="InterPro" id="IPR008176">
    <property type="entry name" value="Defensin_plant"/>
</dbReference>
<gene>
    <name evidence="4" type="ORF">Lalb_Chr12g0206501</name>
</gene>
<evidence type="ECO:0000313" key="5">
    <source>
        <dbReference type="Proteomes" id="UP000447434"/>
    </source>
</evidence>
<evidence type="ECO:0000259" key="3">
    <source>
        <dbReference type="Pfam" id="PF00304"/>
    </source>
</evidence>
<sequence>MAEARTCKFKSQRYRGSCHRNTNCATICVGEGFTVGKCHGFLFKCWCKSHA</sequence>
<dbReference type="GO" id="GO:0031640">
    <property type="term" value="P:killing of cells of another organism"/>
    <property type="evidence" value="ECO:0007669"/>
    <property type="project" value="UniProtKB-KW"/>
</dbReference>
<dbReference type="GO" id="GO:0050832">
    <property type="term" value="P:defense response to fungus"/>
    <property type="evidence" value="ECO:0007669"/>
    <property type="project" value="UniProtKB-KW"/>
</dbReference>
<dbReference type="Gene3D" id="3.30.30.10">
    <property type="entry name" value="Knottin, scorpion toxin-like"/>
    <property type="match status" value="1"/>
</dbReference>
<dbReference type="Proteomes" id="UP000447434">
    <property type="component" value="Chromosome 12"/>
</dbReference>
<accession>A0A6A4PNM3</accession>
<organism evidence="4 5">
    <name type="scientific">Lupinus albus</name>
    <name type="common">White lupine</name>
    <name type="synonym">Lupinus termis</name>
    <dbReference type="NCBI Taxonomy" id="3870"/>
    <lineage>
        <taxon>Eukaryota</taxon>
        <taxon>Viridiplantae</taxon>
        <taxon>Streptophyta</taxon>
        <taxon>Embryophyta</taxon>
        <taxon>Tracheophyta</taxon>
        <taxon>Spermatophyta</taxon>
        <taxon>Magnoliopsida</taxon>
        <taxon>eudicotyledons</taxon>
        <taxon>Gunneridae</taxon>
        <taxon>Pentapetalae</taxon>
        <taxon>rosids</taxon>
        <taxon>fabids</taxon>
        <taxon>Fabales</taxon>
        <taxon>Fabaceae</taxon>
        <taxon>Papilionoideae</taxon>
        <taxon>50 kb inversion clade</taxon>
        <taxon>genistoids sensu lato</taxon>
        <taxon>core genistoids</taxon>
        <taxon>Genisteae</taxon>
        <taxon>Lupinus</taxon>
    </lineage>
</organism>
<dbReference type="PROSITE" id="PS00940">
    <property type="entry name" value="GAMMA_THIONIN"/>
    <property type="match status" value="1"/>
</dbReference>
<dbReference type="CDD" id="cd00107">
    <property type="entry name" value="Knot1"/>
    <property type="match status" value="1"/>
</dbReference>